<comment type="caution">
    <text evidence="1">The sequence shown here is derived from an EMBL/GenBank/DDBJ whole genome shotgun (WGS) entry which is preliminary data.</text>
</comment>
<proteinExistence type="predicted"/>
<dbReference type="Gene3D" id="3.30.930.10">
    <property type="entry name" value="Bira Bifunctional Protein, Domain 2"/>
    <property type="match status" value="1"/>
</dbReference>
<dbReference type="AlphaFoldDB" id="A0A0G1Y1H2"/>
<evidence type="ECO:0000313" key="2">
    <source>
        <dbReference type="Proteomes" id="UP000034290"/>
    </source>
</evidence>
<organism evidence="1 2">
    <name type="scientific">Candidatus Giovannonibacteria bacterium GW2011_GWA2_53_7</name>
    <dbReference type="NCBI Taxonomy" id="1618650"/>
    <lineage>
        <taxon>Bacteria</taxon>
        <taxon>Candidatus Giovannoniibacteriota</taxon>
    </lineage>
</organism>
<dbReference type="Proteomes" id="UP000034290">
    <property type="component" value="Unassembled WGS sequence"/>
</dbReference>
<dbReference type="InterPro" id="IPR045864">
    <property type="entry name" value="aa-tRNA-synth_II/BPL/LPL"/>
</dbReference>
<accession>A0A0G1Y1H2</accession>
<dbReference type="SUPFAM" id="SSF55681">
    <property type="entry name" value="Class II aaRS and biotin synthetases"/>
    <property type="match status" value="1"/>
</dbReference>
<evidence type="ECO:0000313" key="1">
    <source>
        <dbReference type="EMBL" id="KKW37076.1"/>
    </source>
</evidence>
<sequence>MDSIAPELAGGFRDYLPKEMIPRQRMLEKVKEVFERFGFVPLDTPGSVAQ</sequence>
<dbReference type="EMBL" id="LCRM01000004">
    <property type="protein sequence ID" value="KKW37076.1"/>
    <property type="molecule type" value="Genomic_DNA"/>
</dbReference>
<protein>
    <submittedName>
        <fullName evidence="1">Histidine-tRNA ligase</fullName>
    </submittedName>
</protein>
<name>A0A0G1Y1H2_9BACT</name>
<gene>
    <name evidence="1" type="ORF">UY81_C0004G0005</name>
</gene>
<dbReference type="GO" id="GO:0016874">
    <property type="term" value="F:ligase activity"/>
    <property type="evidence" value="ECO:0007669"/>
    <property type="project" value="UniProtKB-KW"/>
</dbReference>
<reference evidence="1 2" key="1">
    <citation type="journal article" date="2015" name="Nature">
        <title>rRNA introns, odd ribosomes, and small enigmatic genomes across a large radiation of phyla.</title>
        <authorList>
            <person name="Brown C.T."/>
            <person name="Hug L.A."/>
            <person name="Thomas B.C."/>
            <person name="Sharon I."/>
            <person name="Castelle C.J."/>
            <person name="Singh A."/>
            <person name="Wilkins M.J."/>
            <person name="Williams K.H."/>
            <person name="Banfield J.F."/>
        </authorList>
    </citation>
    <scope>NUCLEOTIDE SEQUENCE [LARGE SCALE GENOMIC DNA]</scope>
</reference>
<keyword evidence="1" id="KW-0436">Ligase</keyword>